<accession>A0AAU8JE84</accession>
<dbReference type="AlphaFoldDB" id="A0AAU8JE84"/>
<organism evidence="2">
    <name type="scientific">Planktothricoides raciborskii GIHE-MW2</name>
    <dbReference type="NCBI Taxonomy" id="2792601"/>
    <lineage>
        <taxon>Bacteria</taxon>
        <taxon>Bacillati</taxon>
        <taxon>Cyanobacteriota</taxon>
        <taxon>Cyanophyceae</taxon>
        <taxon>Oscillatoriophycideae</taxon>
        <taxon>Oscillatoriales</taxon>
        <taxon>Oscillatoriaceae</taxon>
        <taxon>Planktothricoides</taxon>
    </lineage>
</organism>
<reference evidence="2" key="1">
    <citation type="submission" date="2024-07" db="EMBL/GenBank/DDBJ databases">
        <authorList>
            <person name="Kim Y.J."/>
            <person name="Jeong J.Y."/>
        </authorList>
    </citation>
    <scope>NUCLEOTIDE SEQUENCE</scope>
    <source>
        <strain evidence="2">GIHE-MW2</strain>
    </source>
</reference>
<proteinExistence type="predicted"/>
<dbReference type="EMBL" id="CP159837">
    <property type="protein sequence ID" value="XCM37068.1"/>
    <property type="molecule type" value="Genomic_DNA"/>
</dbReference>
<evidence type="ECO:0000313" key="2">
    <source>
        <dbReference type="EMBL" id="XCM37068.1"/>
    </source>
</evidence>
<protein>
    <submittedName>
        <fullName evidence="2">Uncharacterized protein</fullName>
    </submittedName>
</protein>
<feature type="region of interest" description="Disordered" evidence="1">
    <location>
        <begin position="1"/>
        <end position="24"/>
    </location>
</feature>
<evidence type="ECO:0000256" key="1">
    <source>
        <dbReference type="SAM" id="MobiDB-lite"/>
    </source>
</evidence>
<sequence length="55" mass="6320">MSDRPQKSDRPPKKRSPIKKAIAHQKSDRNLLVCFGWVSWRQPNLQATGDRCCSP</sequence>
<feature type="compositionally biased region" description="Basic and acidic residues" evidence="1">
    <location>
        <begin position="1"/>
        <end position="11"/>
    </location>
</feature>
<gene>
    <name evidence="2" type="ORF">ABWT76_005876</name>
</gene>
<dbReference type="RefSeq" id="WP_354635381.1">
    <property type="nucleotide sequence ID" value="NZ_CP159837.1"/>
</dbReference>
<name>A0AAU8JE84_9CYAN</name>
<feature type="compositionally biased region" description="Basic residues" evidence="1">
    <location>
        <begin position="12"/>
        <end position="23"/>
    </location>
</feature>